<comment type="caution">
    <text evidence="2">The sequence shown here is derived from an EMBL/GenBank/DDBJ whole genome shotgun (WGS) entry which is preliminary data.</text>
</comment>
<evidence type="ECO:0000313" key="3">
    <source>
        <dbReference type="Proteomes" id="UP000239936"/>
    </source>
</evidence>
<name>A0A2S7XRN4_9GAMM</name>
<keyword evidence="1" id="KW-0732">Signal</keyword>
<evidence type="ECO:0000313" key="2">
    <source>
        <dbReference type="EMBL" id="PQJ96213.1"/>
    </source>
</evidence>
<dbReference type="Proteomes" id="UP000239936">
    <property type="component" value="Unassembled WGS sequence"/>
</dbReference>
<reference evidence="2 3" key="1">
    <citation type="submission" date="2018-01" db="EMBL/GenBank/DDBJ databases">
        <title>The complete genome sequence of Chromatium okenii LaCa, a purple sulfur bacterium with a turbulent life.</title>
        <authorList>
            <person name="Luedin S.M."/>
            <person name="Liechti N."/>
            <person name="Storelli N."/>
            <person name="Danza F."/>
            <person name="Wittwer M."/>
            <person name="Pothier J.F."/>
            <person name="Tonolla M.A."/>
        </authorList>
    </citation>
    <scope>NUCLEOTIDE SEQUENCE [LARGE SCALE GENOMIC DNA]</scope>
    <source>
        <strain evidence="2 3">LaCa</strain>
    </source>
</reference>
<dbReference type="EMBL" id="PPGH01000035">
    <property type="protein sequence ID" value="PQJ96213.1"/>
    <property type="molecule type" value="Genomic_DNA"/>
</dbReference>
<dbReference type="AlphaFoldDB" id="A0A2S7XRN4"/>
<organism evidence="2 3">
    <name type="scientific">Chromatium okenii</name>
    <dbReference type="NCBI Taxonomy" id="61644"/>
    <lineage>
        <taxon>Bacteria</taxon>
        <taxon>Pseudomonadati</taxon>
        <taxon>Pseudomonadota</taxon>
        <taxon>Gammaproteobacteria</taxon>
        <taxon>Chromatiales</taxon>
        <taxon>Chromatiaceae</taxon>
        <taxon>Chromatium</taxon>
    </lineage>
</organism>
<dbReference type="OrthoDB" id="9815730at2"/>
<feature type="signal peptide" evidence="1">
    <location>
        <begin position="1"/>
        <end position="29"/>
    </location>
</feature>
<accession>A0A2S7XRN4</accession>
<protein>
    <submittedName>
        <fullName evidence="2">Uncharacterized protein</fullName>
    </submittedName>
</protein>
<sequence>MSDSLRFLRSYLHWASIAALLLFLPATHAAGLNDTGITTCSNATNGLPCPVAGFPGQDAEFGSNSFDFTKLDAAGNDLPATATDHTCVRDNVTGLIGK</sequence>
<proteinExistence type="predicted"/>
<feature type="chain" id="PRO_5015565393" evidence="1">
    <location>
        <begin position="30"/>
        <end position="98"/>
    </location>
</feature>
<dbReference type="RefSeq" id="WP_105073845.1">
    <property type="nucleotide sequence ID" value="NZ_PPGH01000035.1"/>
</dbReference>
<keyword evidence="3" id="KW-1185">Reference proteome</keyword>
<evidence type="ECO:0000256" key="1">
    <source>
        <dbReference type="SAM" id="SignalP"/>
    </source>
</evidence>
<gene>
    <name evidence="2" type="ORF">CXB77_10515</name>
</gene>